<sequence>MKNLIVTMFALMMGLISMEANAQTLQANQALMAGQQLYSSNGRYKLVMQASDGNLVVYRVNDNVAIWATHALGGTAAVMQQDRNFVVYGDINNAASWRWASQTGAPVVDTGTYLQVGDDGALTIYSGAGQKVWGTRSDPAALCPPGSTKSTYAICMFANSPNPIGVNGQFYCLAEAQQFAQSSSGFVGYCF</sequence>
<dbReference type="AlphaFoldDB" id="A0A3A8NY04"/>
<dbReference type="SUPFAM" id="SSF51110">
    <property type="entry name" value="alpha-D-mannose-specific plant lectins"/>
    <property type="match status" value="2"/>
</dbReference>
<evidence type="ECO:0000259" key="2">
    <source>
        <dbReference type="PROSITE" id="PS50927"/>
    </source>
</evidence>
<reference evidence="4" key="1">
    <citation type="submission" date="2018-09" db="EMBL/GenBank/DDBJ databases">
        <authorList>
            <person name="Livingstone P.G."/>
            <person name="Whitworth D.E."/>
        </authorList>
    </citation>
    <scope>NUCLEOTIDE SEQUENCE [LARGE SCALE GENOMIC DNA]</scope>
    <source>
        <strain evidence="4">CA051B</strain>
    </source>
</reference>
<feature type="chain" id="PRO_5017386467" description="Bulb-type lectin domain-containing protein" evidence="1">
    <location>
        <begin position="23"/>
        <end position="191"/>
    </location>
</feature>
<dbReference type="Proteomes" id="UP000272888">
    <property type="component" value="Unassembled WGS sequence"/>
</dbReference>
<dbReference type="SMART" id="SM00108">
    <property type="entry name" value="B_lectin"/>
    <property type="match status" value="1"/>
</dbReference>
<name>A0A3A8NY04_9BACT</name>
<dbReference type="InterPro" id="IPR001480">
    <property type="entry name" value="Bulb-type_lectin_dom"/>
</dbReference>
<comment type="caution">
    <text evidence="3">The sequence shown here is derived from an EMBL/GenBank/DDBJ whole genome shotgun (WGS) entry which is preliminary data.</text>
</comment>
<protein>
    <recommendedName>
        <fullName evidence="2">Bulb-type lectin domain-containing protein</fullName>
    </recommendedName>
</protein>
<feature type="domain" description="Bulb-type lectin" evidence="2">
    <location>
        <begin position="22"/>
        <end position="137"/>
    </location>
</feature>
<gene>
    <name evidence="3" type="ORF">D7V93_32190</name>
</gene>
<dbReference type="RefSeq" id="WP_120647022.1">
    <property type="nucleotide sequence ID" value="NZ_RAWB01000468.1"/>
</dbReference>
<accession>A0A3A8NY04</accession>
<evidence type="ECO:0000256" key="1">
    <source>
        <dbReference type="SAM" id="SignalP"/>
    </source>
</evidence>
<proteinExistence type="predicted"/>
<organism evidence="3 4">
    <name type="scientific">Corallococcus llansteffanensis</name>
    <dbReference type="NCBI Taxonomy" id="2316731"/>
    <lineage>
        <taxon>Bacteria</taxon>
        <taxon>Pseudomonadati</taxon>
        <taxon>Myxococcota</taxon>
        <taxon>Myxococcia</taxon>
        <taxon>Myxococcales</taxon>
        <taxon>Cystobacterineae</taxon>
        <taxon>Myxococcaceae</taxon>
        <taxon>Corallococcus</taxon>
    </lineage>
</organism>
<evidence type="ECO:0000313" key="3">
    <source>
        <dbReference type="EMBL" id="RKH49246.1"/>
    </source>
</evidence>
<keyword evidence="4" id="KW-1185">Reference proteome</keyword>
<dbReference type="Gene3D" id="2.90.10.10">
    <property type="entry name" value="Bulb-type lectin domain"/>
    <property type="match status" value="2"/>
</dbReference>
<keyword evidence="1" id="KW-0732">Signal</keyword>
<feature type="signal peptide" evidence="1">
    <location>
        <begin position="1"/>
        <end position="22"/>
    </location>
</feature>
<dbReference type="EMBL" id="RAWB01000468">
    <property type="protein sequence ID" value="RKH49246.1"/>
    <property type="molecule type" value="Genomic_DNA"/>
</dbReference>
<dbReference type="PROSITE" id="PS50927">
    <property type="entry name" value="BULB_LECTIN"/>
    <property type="match status" value="1"/>
</dbReference>
<dbReference type="InterPro" id="IPR036426">
    <property type="entry name" value="Bulb-type_lectin_dom_sf"/>
</dbReference>
<evidence type="ECO:0000313" key="4">
    <source>
        <dbReference type="Proteomes" id="UP000272888"/>
    </source>
</evidence>